<evidence type="ECO:0000313" key="2">
    <source>
        <dbReference type="Proteomes" id="UP000714275"/>
    </source>
</evidence>
<gene>
    <name evidence="1" type="ORF">EV702DRAFT_1196460</name>
</gene>
<dbReference type="AlphaFoldDB" id="A0A9P7D3S7"/>
<dbReference type="InterPro" id="IPR036322">
    <property type="entry name" value="WD40_repeat_dom_sf"/>
</dbReference>
<dbReference type="Gene3D" id="2.130.10.10">
    <property type="entry name" value="YVTN repeat-like/Quinoprotein amine dehydrogenase"/>
    <property type="match status" value="1"/>
</dbReference>
<dbReference type="InterPro" id="IPR015943">
    <property type="entry name" value="WD40/YVTN_repeat-like_dom_sf"/>
</dbReference>
<proteinExistence type="predicted"/>
<sequence>MAERQLERLKKLEDLASEIRRLPAFMTVKKYQKKRFRRLAAQQLDVLRIKRDALRLPLERPCTNRLCLQEVEKHMFALWPISKGQPSPQDEFIPKPQPTVLSSIGYSDHPFFYCVVVDFTSGKYETTAFGDPSFRYNSTVEPIFAAQSDDCSFIITGDLLGSVGIYDWYTPQTSSSVVPARRFEAHEDGAVTALAWSSVVLATGSVRGTATIWDALTL</sequence>
<dbReference type="SUPFAM" id="SSF50978">
    <property type="entry name" value="WD40 repeat-like"/>
    <property type="match status" value="1"/>
</dbReference>
<reference evidence="1" key="1">
    <citation type="journal article" date="2020" name="New Phytol.">
        <title>Comparative genomics reveals dynamic genome evolution in host specialist ectomycorrhizal fungi.</title>
        <authorList>
            <person name="Lofgren L.A."/>
            <person name="Nguyen N.H."/>
            <person name="Vilgalys R."/>
            <person name="Ruytinx J."/>
            <person name="Liao H.L."/>
            <person name="Branco S."/>
            <person name="Kuo A."/>
            <person name="LaButti K."/>
            <person name="Lipzen A."/>
            <person name="Andreopoulos W."/>
            <person name="Pangilinan J."/>
            <person name="Riley R."/>
            <person name="Hundley H."/>
            <person name="Na H."/>
            <person name="Barry K."/>
            <person name="Grigoriev I.V."/>
            <person name="Stajich J.E."/>
            <person name="Kennedy P.G."/>
        </authorList>
    </citation>
    <scope>NUCLEOTIDE SEQUENCE</scope>
    <source>
        <strain evidence="1">DOB743</strain>
    </source>
</reference>
<dbReference type="Proteomes" id="UP000714275">
    <property type="component" value="Unassembled WGS sequence"/>
</dbReference>
<dbReference type="EMBL" id="JABBWD010000017">
    <property type="protein sequence ID" value="KAG1778053.1"/>
    <property type="molecule type" value="Genomic_DNA"/>
</dbReference>
<keyword evidence="2" id="KW-1185">Reference proteome</keyword>
<dbReference type="SMART" id="SM00320">
    <property type="entry name" value="WD40"/>
    <property type="match status" value="2"/>
</dbReference>
<name>A0A9P7D3S7_9AGAM</name>
<dbReference type="InterPro" id="IPR001680">
    <property type="entry name" value="WD40_rpt"/>
</dbReference>
<accession>A0A9P7D3S7</accession>
<organism evidence="1 2">
    <name type="scientific">Suillus placidus</name>
    <dbReference type="NCBI Taxonomy" id="48579"/>
    <lineage>
        <taxon>Eukaryota</taxon>
        <taxon>Fungi</taxon>
        <taxon>Dikarya</taxon>
        <taxon>Basidiomycota</taxon>
        <taxon>Agaricomycotina</taxon>
        <taxon>Agaricomycetes</taxon>
        <taxon>Agaricomycetidae</taxon>
        <taxon>Boletales</taxon>
        <taxon>Suillineae</taxon>
        <taxon>Suillaceae</taxon>
        <taxon>Suillus</taxon>
    </lineage>
</organism>
<evidence type="ECO:0000313" key="1">
    <source>
        <dbReference type="EMBL" id="KAG1778053.1"/>
    </source>
</evidence>
<comment type="caution">
    <text evidence="1">The sequence shown here is derived from an EMBL/GenBank/DDBJ whole genome shotgun (WGS) entry which is preliminary data.</text>
</comment>
<dbReference type="OrthoDB" id="429520at2759"/>
<protein>
    <submittedName>
        <fullName evidence="1">Uncharacterized protein</fullName>
    </submittedName>
</protein>